<dbReference type="AlphaFoldDB" id="A0A5C6ASJ7"/>
<comment type="cofactor">
    <cofactor evidence="7">
        <name>Zn(2+)</name>
        <dbReference type="ChEBI" id="CHEBI:29105"/>
    </cofactor>
    <text evidence="7">Binds 1 zinc ion.</text>
</comment>
<evidence type="ECO:0000256" key="7">
    <source>
        <dbReference type="HAMAP-Rule" id="MF_00009"/>
    </source>
</evidence>
<dbReference type="InterPro" id="IPR020549">
    <property type="entry name" value="YbeY_CS"/>
</dbReference>
<dbReference type="NCBIfam" id="TIGR00043">
    <property type="entry name" value="rRNA maturation RNase YbeY"/>
    <property type="match status" value="1"/>
</dbReference>
<evidence type="ECO:0000256" key="5">
    <source>
        <dbReference type="ARBA" id="ARBA00022801"/>
    </source>
</evidence>
<dbReference type="HAMAP" id="MF_00009">
    <property type="entry name" value="Endoribonucl_YbeY"/>
    <property type="match status" value="1"/>
</dbReference>
<evidence type="ECO:0000256" key="3">
    <source>
        <dbReference type="ARBA" id="ARBA00022723"/>
    </source>
</evidence>
<evidence type="ECO:0000313" key="9">
    <source>
        <dbReference type="EMBL" id="TWU01952.1"/>
    </source>
</evidence>
<dbReference type="GO" id="GO:0006364">
    <property type="term" value="P:rRNA processing"/>
    <property type="evidence" value="ECO:0007669"/>
    <property type="project" value="UniProtKB-UniRule"/>
</dbReference>
<dbReference type="PANTHER" id="PTHR46986:SF1">
    <property type="entry name" value="ENDORIBONUCLEASE YBEY, CHLOROPLASTIC"/>
    <property type="match status" value="1"/>
</dbReference>
<comment type="caution">
    <text evidence="9">The sequence shown here is derived from an EMBL/GenBank/DDBJ whole genome shotgun (WGS) entry which is preliminary data.</text>
</comment>
<accession>A0A5C6ASJ7</accession>
<comment type="similarity">
    <text evidence="1 7">Belongs to the endoribonuclease YbeY family.</text>
</comment>
<evidence type="ECO:0000256" key="4">
    <source>
        <dbReference type="ARBA" id="ARBA00022759"/>
    </source>
</evidence>
<sequence length="165" mass="18008">MTNIETLIDSDAEDPFAAAGIRETDLQSAVIAAAQVGHCDRISVGVRVTMDAAIHQINRQFLQHDYPTDVISFPYDLVPPRVEGELVVSLETAIAQATVAGWSIREELLLYVVHGTLHLVGYDDTTEPLRSEMRLAERTGLASLGIVPPMDEEPARSASAEDRAR</sequence>
<dbReference type="PROSITE" id="PS01306">
    <property type="entry name" value="UPF0054"/>
    <property type="match status" value="1"/>
</dbReference>
<organism evidence="9 10">
    <name type="scientific">Neorhodopirellula pilleata</name>
    <dbReference type="NCBI Taxonomy" id="2714738"/>
    <lineage>
        <taxon>Bacteria</taxon>
        <taxon>Pseudomonadati</taxon>
        <taxon>Planctomycetota</taxon>
        <taxon>Planctomycetia</taxon>
        <taxon>Pirellulales</taxon>
        <taxon>Pirellulaceae</taxon>
        <taxon>Neorhodopirellula</taxon>
    </lineage>
</organism>
<keyword evidence="5 7" id="KW-0378">Hydrolase</keyword>
<feature type="binding site" evidence="7">
    <location>
        <position position="114"/>
    </location>
    <ligand>
        <name>Zn(2+)</name>
        <dbReference type="ChEBI" id="CHEBI:29105"/>
        <note>catalytic</note>
    </ligand>
</feature>
<dbReference type="EMBL" id="SJPM01000002">
    <property type="protein sequence ID" value="TWU01952.1"/>
    <property type="molecule type" value="Genomic_DNA"/>
</dbReference>
<keyword evidence="4 7" id="KW-0255">Endonuclease</keyword>
<dbReference type="GO" id="GO:0005737">
    <property type="term" value="C:cytoplasm"/>
    <property type="evidence" value="ECO:0007669"/>
    <property type="project" value="UniProtKB-SubCell"/>
</dbReference>
<evidence type="ECO:0000256" key="6">
    <source>
        <dbReference type="ARBA" id="ARBA00022833"/>
    </source>
</evidence>
<name>A0A5C6ASJ7_9BACT</name>
<feature type="compositionally biased region" description="Basic and acidic residues" evidence="8">
    <location>
        <begin position="153"/>
        <end position="165"/>
    </location>
</feature>
<comment type="function">
    <text evidence="7">Single strand-specific metallo-endoribonuclease involved in late-stage 70S ribosome quality control and in maturation of the 3' terminus of the 16S rRNA.</text>
</comment>
<dbReference type="EC" id="3.1.-.-" evidence="7"/>
<keyword evidence="3 7" id="KW-0479">Metal-binding</keyword>
<dbReference type="GO" id="GO:0008270">
    <property type="term" value="F:zinc ion binding"/>
    <property type="evidence" value="ECO:0007669"/>
    <property type="project" value="UniProtKB-UniRule"/>
</dbReference>
<dbReference type="InterPro" id="IPR023091">
    <property type="entry name" value="MetalPrtase_cat_dom_sf_prd"/>
</dbReference>
<feature type="region of interest" description="Disordered" evidence="8">
    <location>
        <begin position="146"/>
        <end position="165"/>
    </location>
</feature>
<gene>
    <name evidence="7 9" type="primary">ybeY</name>
    <name evidence="9" type="ORF">Pla100_16880</name>
</gene>
<evidence type="ECO:0000256" key="8">
    <source>
        <dbReference type="SAM" id="MobiDB-lite"/>
    </source>
</evidence>
<dbReference type="RefSeq" id="WP_146577153.1">
    <property type="nucleotide sequence ID" value="NZ_SJPM01000002.1"/>
</dbReference>
<dbReference type="GO" id="GO:0004222">
    <property type="term" value="F:metalloendopeptidase activity"/>
    <property type="evidence" value="ECO:0007669"/>
    <property type="project" value="InterPro"/>
</dbReference>
<dbReference type="Pfam" id="PF02130">
    <property type="entry name" value="YbeY"/>
    <property type="match status" value="1"/>
</dbReference>
<dbReference type="OrthoDB" id="9807740at2"/>
<dbReference type="InterPro" id="IPR002036">
    <property type="entry name" value="YbeY"/>
</dbReference>
<dbReference type="Proteomes" id="UP000316213">
    <property type="component" value="Unassembled WGS sequence"/>
</dbReference>
<proteinExistence type="inferred from homology"/>
<dbReference type="Gene3D" id="3.40.390.30">
    <property type="entry name" value="Metalloproteases ('zincins'), catalytic domain"/>
    <property type="match status" value="1"/>
</dbReference>
<protein>
    <recommendedName>
        <fullName evidence="7">Endoribonuclease YbeY</fullName>
        <ecNumber evidence="7">3.1.-.-</ecNumber>
    </recommendedName>
</protein>
<keyword evidence="6 7" id="KW-0862">Zinc</keyword>
<keyword evidence="7" id="KW-0690">Ribosome biogenesis</keyword>
<keyword evidence="2 7" id="KW-0540">Nuclease</keyword>
<dbReference type="GO" id="GO:0004521">
    <property type="term" value="F:RNA endonuclease activity"/>
    <property type="evidence" value="ECO:0007669"/>
    <property type="project" value="UniProtKB-UniRule"/>
</dbReference>
<evidence type="ECO:0000256" key="2">
    <source>
        <dbReference type="ARBA" id="ARBA00022722"/>
    </source>
</evidence>
<keyword evidence="7" id="KW-0698">rRNA processing</keyword>
<evidence type="ECO:0000313" key="10">
    <source>
        <dbReference type="Proteomes" id="UP000316213"/>
    </source>
</evidence>
<keyword evidence="10" id="KW-1185">Reference proteome</keyword>
<feature type="binding site" evidence="7">
    <location>
        <position position="118"/>
    </location>
    <ligand>
        <name>Zn(2+)</name>
        <dbReference type="ChEBI" id="CHEBI:29105"/>
        <note>catalytic</note>
    </ligand>
</feature>
<reference evidence="9 10" key="1">
    <citation type="submission" date="2019-02" db="EMBL/GenBank/DDBJ databases">
        <title>Deep-cultivation of Planctomycetes and their phenomic and genomic characterization uncovers novel biology.</title>
        <authorList>
            <person name="Wiegand S."/>
            <person name="Jogler M."/>
            <person name="Boedeker C."/>
            <person name="Pinto D."/>
            <person name="Vollmers J."/>
            <person name="Rivas-Marin E."/>
            <person name="Kohn T."/>
            <person name="Peeters S.H."/>
            <person name="Heuer A."/>
            <person name="Rast P."/>
            <person name="Oberbeckmann S."/>
            <person name="Bunk B."/>
            <person name="Jeske O."/>
            <person name="Meyerdierks A."/>
            <person name="Storesund J.E."/>
            <person name="Kallscheuer N."/>
            <person name="Luecker S."/>
            <person name="Lage O.M."/>
            <person name="Pohl T."/>
            <person name="Merkel B.J."/>
            <person name="Hornburger P."/>
            <person name="Mueller R.-W."/>
            <person name="Bruemmer F."/>
            <person name="Labrenz M."/>
            <person name="Spormann A.M."/>
            <person name="Op Den Camp H."/>
            <person name="Overmann J."/>
            <person name="Amann R."/>
            <person name="Jetten M.S.M."/>
            <person name="Mascher T."/>
            <person name="Medema M.H."/>
            <person name="Devos D.P."/>
            <person name="Kaster A.-K."/>
            <person name="Ovreas L."/>
            <person name="Rohde M."/>
            <person name="Galperin M.Y."/>
            <person name="Jogler C."/>
        </authorList>
    </citation>
    <scope>NUCLEOTIDE SEQUENCE [LARGE SCALE GENOMIC DNA]</scope>
    <source>
        <strain evidence="9 10">Pla100</strain>
    </source>
</reference>
<evidence type="ECO:0000256" key="1">
    <source>
        <dbReference type="ARBA" id="ARBA00010875"/>
    </source>
</evidence>
<feature type="binding site" evidence="7">
    <location>
        <position position="124"/>
    </location>
    <ligand>
        <name>Zn(2+)</name>
        <dbReference type="ChEBI" id="CHEBI:29105"/>
        <note>catalytic</note>
    </ligand>
</feature>
<keyword evidence="7" id="KW-0963">Cytoplasm</keyword>
<dbReference type="PANTHER" id="PTHR46986">
    <property type="entry name" value="ENDORIBONUCLEASE YBEY, CHLOROPLASTIC"/>
    <property type="match status" value="1"/>
</dbReference>
<dbReference type="SUPFAM" id="SSF55486">
    <property type="entry name" value="Metalloproteases ('zincins'), catalytic domain"/>
    <property type="match status" value="1"/>
</dbReference>
<comment type="subcellular location">
    <subcellularLocation>
        <location evidence="7">Cytoplasm</location>
    </subcellularLocation>
</comment>